<gene>
    <name evidence="1" type="ORF">NESM_000870600</name>
</gene>
<protein>
    <submittedName>
        <fullName evidence="1">Uncharacterized protein</fullName>
    </submittedName>
</protein>
<dbReference type="InterPro" id="IPR027417">
    <property type="entry name" value="P-loop_NTPase"/>
</dbReference>
<proteinExistence type="predicted"/>
<organism evidence="1 2">
    <name type="scientific">Novymonas esmeraldas</name>
    <dbReference type="NCBI Taxonomy" id="1808958"/>
    <lineage>
        <taxon>Eukaryota</taxon>
        <taxon>Discoba</taxon>
        <taxon>Euglenozoa</taxon>
        <taxon>Kinetoplastea</taxon>
        <taxon>Metakinetoplastina</taxon>
        <taxon>Trypanosomatida</taxon>
        <taxon>Trypanosomatidae</taxon>
        <taxon>Novymonas</taxon>
    </lineage>
</organism>
<dbReference type="SUPFAM" id="SSF52540">
    <property type="entry name" value="P-loop containing nucleoside triphosphate hydrolases"/>
    <property type="match status" value="1"/>
</dbReference>
<reference evidence="1 2" key="1">
    <citation type="journal article" date="2021" name="MBio">
        <title>A New Model Trypanosomatid, Novymonas esmeraldas: Genomic Perception of Its 'Candidatus Pandoraea novymonadis' Endosymbiont.</title>
        <authorList>
            <person name="Zakharova A."/>
            <person name="Saura A."/>
            <person name="Butenko A."/>
            <person name="Podesvova L."/>
            <person name="Warmusova S."/>
            <person name="Kostygov A.Y."/>
            <person name="Nenarokova A."/>
            <person name="Lukes J."/>
            <person name="Opperdoes F.R."/>
            <person name="Yurchenko V."/>
        </authorList>
    </citation>
    <scope>NUCLEOTIDE SEQUENCE [LARGE SCALE GENOMIC DNA]</scope>
    <source>
        <strain evidence="1 2">E262AT.01</strain>
    </source>
</reference>
<evidence type="ECO:0000313" key="1">
    <source>
        <dbReference type="EMBL" id="KAK7199024.1"/>
    </source>
</evidence>
<dbReference type="Proteomes" id="UP001430356">
    <property type="component" value="Unassembled WGS sequence"/>
</dbReference>
<keyword evidence="2" id="KW-1185">Reference proteome</keyword>
<sequence>MRGRGHKRLAQRSVQQWRRLPFDALCDRHLPTPLHGTLRLPVRCASAASAPAAMDVHLSTNSDAVLQWWRREYAPLLRTRDDEAAAAGPTTQVLASVRVGVHAGPPAPPLGYPEYISLEGQQYTDGVLRGEAYAYEHTEVAGAVPAPPRGAQYLSPVRWMQQPLLDGVVAQRLTAHTGVTTGALLDTRRTAIALGRQLPPVALSPFYAVGDLLDRWYLFGEAAAVLPSTPTQQQQQQRHHHRIAELALGAALLSNYRATWLNGAVLSHTGTGRTVLVVGPQRSGKTTLALHCLAAATPACGGGGEVRVTAAEHCLLAAGSPVQRMLDPASVPSTSPTILACSLPHPIDVGLGAVLGTLRPNPALAAAAELPPPLQSEAGLRAFLRNSDGVLWDMHKTLTVRLQDISAAPSPWEPAVVGPLAGVVLLDWDVGELARTSPVAVRNVVRQTPLHDGGVTELMTRARDYMFHGHHLLRSIYDAPRDAPARLADALADETRTTASHRPANAAAAPALHCIEGSVNFDLATQLVTRLLTTGV</sequence>
<dbReference type="AlphaFoldDB" id="A0AAW0F0C2"/>
<accession>A0AAW0F0C2</accession>
<evidence type="ECO:0000313" key="2">
    <source>
        <dbReference type="Proteomes" id="UP001430356"/>
    </source>
</evidence>
<name>A0AAW0F0C2_9TRYP</name>
<comment type="caution">
    <text evidence="1">The sequence shown here is derived from an EMBL/GenBank/DDBJ whole genome shotgun (WGS) entry which is preliminary data.</text>
</comment>
<dbReference type="EMBL" id="JAECZO010000201">
    <property type="protein sequence ID" value="KAK7199024.1"/>
    <property type="molecule type" value="Genomic_DNA"/>
</dbReference>